<name>A0ABW4RAU7_9RHOB</name>
<organism evidence="1 2">
    <name type="scientific">Paracoccus pacificus</name>
    <dbReference type="NCBI Taxonomy" id="1463598"/>
    <lineage>
        <taxon>Bacteria</taxon>
        <taxon>Pseudomonadati</taxon>
        <taxon>Pseudomonadota</taxon>
        <taxon>Alphaproteobacteria</taxon>
        <taxon>Rhodobacterales</taxon>
        <taxon>Paracoccaceae</taxon>
        <taxon>Paracoccus</taxon>
    </lineage>
</organism>
<reference evidence="2" key="1">
    <citation type="journal article" date="2019" name="Int. J. Syst. Evol. Microbiol.">
        <title>The Global Catalogue of Microorganisms (GCM) 10K type strain sequencing project: providing services to taxonomists for standard genome sequencing and annotation.</title>
        <authorList>
            <consortium name="The Broad Institute Genomics Platform"/>
            <consortium name="The Broad Institute Genome Sequencing Center for Infectious Disease"/>
            <person name="Wu L."/>
            <person name="Ma J."/>
        </authorList>
    </citation>
    <scope>NUCLEOTIDE SEQUENCE [LARGE SCALE GENOMIC DNA]</scope>
    <source>
        <strain evidence="2">CCUG 56029</strain>
    </source>
</reference>
<dbReference type="Proteomes" id="UP001597213">
    <property type="component" value="Unassembled WGS sequence"/>
</dbReference>
<proteinExistence type="predicted"/>
<evidence type="ECO:0000313" key="1">
    <source>
        <dbReference type="EMBL" id="MFD1883376.1"/>
    </source>
</evidence>
<comment type="caution">
    <text evidence="1">The sequence shown here is derived from an EMBL/GenBank/DDBJ whole genome shotgun (WGS) entry which is preliminary data.</text>
</comment>
<keyword evidence="2" id="KW-1185">Reference proteome</keyword>
<gene>
    <name evidence="1" type="ORF">ACFSCT_16805</name>
</gene>
<evidence type="ECO:0000313" key="2">
    <source>
        <dbReference type="Proteomes" id="UP001597213"/>
    </source>
</evidence>
<accession>A0ABW4RAU7</accession>
<protein>
    <submittedName>
        <fullName evidence="1">Uncharacterized protein</fullName>
    </submittedName>
</protein>
<dbReference type="EMBL" id="JBHUEN010000046">
    <property type="protein sequence ID" value="MFD1883376.1"/>
    <property type="molecule type" value="Genomic_DNA"/>
</dbReference>
<dbReference type="RefSeq" id="WP_379144707.1">
    <property type="nucleotide sequence ID" value="NZ_JBHUEN010000046.1"/>
</dbReference>
<sequence>MNAQQEFQQIEYNTEVLGNTFQRIASINSQLVRCISKPEPLEVDGSKLETSLLRMVRQFEASLASRLAEKAIKRLFIAGRWENKGPAELICEVVTDKTIRKGCLSTNGRKDRARKIAEMIRENGRVDFAILLLPFRTATPIKNKGMLPDLGEFYTLATLRAIAKACNTSQAKMRQILNLVAARASADVYGCVERVYGKDSQNVPAIFDEAITRCDQTGGAGKEMAVARKRLGVKDQKNLLAMLERRNLVGNG</sequence>